<gene>
    <name evidence="3" type="ORF">NX782_07060</name>
</gene>
<comment type="caution">
    <text evidence="3">The sequence shown here is derived from an EMBL/GenBank/DDBJ whole genome shotgun (WGS) entry which is preliminary data.</text>
</comment>
<sequence length="439" mass="46245">MAHFGVVAPAFYSHFSALAALSLELLKRGHRVTFLQRPDAAAYLKDARIGFHAVGADTHPPGSLAASLRRAANPGGPLGLRQVILDMARGTEMLCRELPAALHGLGVDALLADQMEAAGGLVAEALGLPFVSVACAMPVNREPGIPLAVMPFAYADTEQAAQVVEGSTRVYDWMMRPHGAVIAAQARRLGLSNRSGLHDCLSPLAQVSQTTVAFDFPRRALPPHFHHVGPLRAAADTGATAPTPLPNIDAGRPFVFASLGTLQGHRFGIFKRVAKACRRLDAQLLVAHCGGLDAAQEEALKRAGASWVCAFAPQRQALAQADAVVSHAGINTVMDAVEARTPILAMPVTFDQPGTATRVLHAGIGLRASARLAGPGTIERQLRRLFDEPQFGEQLDVQAASLAQAGGTPRAADIVEAALRLRRSEDRLARADGGARAPA</sequence>
<reference evidence="3 4" key="1">
    <citation type="submission" date="2022-08" db="EMBL/GenBank/DDBJ databases">
        <title>Reclassification of Massilia species as members of the genera Telluria, Duganella, Pseudoduganella, Mokoshia gen. nov. and Zemynaea gen. nov. using orthogonal and non-orthogonal genome-based approaches.</title>
        <authorList>
            <person name="Bowman J.P."/>
        </authorList>
    </citation>
    <scope>NUCLEOTIDE SEQUENCE [LARGE SCALE GENOMIC DNA]</scope>
    <source>
        <strain evidence="3 4">LMG 28164</strain>
    </source>
</reference>
<accession>A0ABT2A450</accession>
<keyword evidence="4" id="KW-1185">Reference proteome</keyword>
<dbReference type="InterPro" id="IPR035595">
    <property type="entry name" value="UDP_glycos_trans_CS"/>
</dbReference>
<dbReference type="Pfam" id="PF00201">
    <property type="entry name" value="UDPGT"/>
    <property type="match status" value="1"/>
</dbReference>
<dbReference type="SUPFAM" id="SSF53756">
    <property type="entry name" value="UDP-Glycosyltransferase/glycogen phosphorylase"/>
    <property type="match status" value="1"/>
</dbReference>
<dbReference type="CDD" id="cd03784">
    <property type="entry name" value="GT1_Gtf-like"/>
    <property type="match status" value="1"/>
</dbReference>
<dbReference type="PANTHER" id="PTHR48050:SF13">
    <property type="entry name" value="STEROL 3-BETA-GLUCOSYLTRANSFERASE UGT80A2"/>
    <property type="match status" value="1"/>
</dbReference>
<dbReference type="EMBL" id="JANUGX010000006">
    <property type="protein sequence ID" value="MCS0588959.1"/>
    <property type="molecule type" value="Genomic_DNA"/>
</dbReference>
<evidence type="ECO:0000256" key="1">
    <source>
        <dbReference type="ARBA" id="ARBA00022679"/>
    </source>
</evidence>
<dbReference type="PROSITE" id="PS00375">
    <property type="entry name" value="UDPGT"/>
    <property type="match status" value="1"/>
</dbReference>
<dbReference type="Gene3D" id="3.40.50.2000">
    <property type="entry name" value="Glycogen Phosphorylase B"/>
    <property type="match status" value="2"/>
</dbReference>
<keyword evidence="2" id="KW-0328">Glycosyltransferase</keyword>
<evidence type="ECO:0000313" key="4">
    <source>
        <dbReference type="Proteomes" id="UP001205560"/>
    </source>
</evidence>
<name>A0ABT2A450_9BURK</name>
<comment type="similarity">
    <text evidence="2">Belongs to the UDP-glycosyltransferase family.</text>
</comment>
<dbReference type="Proteomes" id="UP001205560">
    <property type="component" value="Unassembled WGS sequence"/>
</dbReference>
<protein>
    <submittedName>
        <fullName evidence="3">Glycosyltransferase</fullName>
    </submittedName>
</protein>
<dbReference type="InterPro" id="IPR002213">
    <property type="entry name" value="UDP_glucos_trans"/>
</dbReference>
<dbReference type="PANTHER" id="PTHR48050">
    <property type="entry name" value="STEROL 3-BETA-GLUCOSYLTRANSFERASE"/>
    <property type="match status" value="1"/>
</dbReference>
<evidence type="ECO:0000256" key="2">
    <source>
        <dbReference type="RuleBase" id="RU003718"/>
    </source>
</evidence>
<organism evidence="3 4">
    <name type="scientific">Massilia norwichensis</name>
    <dbReference type="NCBI Taxonomy" id="1442366"/>
    <lineage>
        <taxon>Bacteria</taxon>
        <taxon>Pseudomonadati</taxon>
        <taxon>Pseudomonadota</taxon>
        <taxon>Betaproteobacteria</taxon>
        <taxon>Burkholderiales</taxon>
        <taxon>Oxalobacteraceae</taxon>
        <taxon>Telluria group</taxon>
        <taxon>Massilia</taxon>
    </lineage>
</organism>
<dbReference type="RefSeq" id="WP_258844727.1">
    <property type="nucleotide sequence ID" value="NZ_JANUGX010000006.1"/>
</dbReference>
<proteinExistence type="inferred from homology"/>
<dbReference type="InterPro" id="IPR050426">
    <property type="entry name" value="Glycosyltransferase_28"/>
</dbReference>
<evidence type="ECO:0000313" key="3">
    <source>
        <dbReference type="EMBL" id="MCS0588959.1"/>
    </source>
</evidence>
<keyword evidence="1 2" id="KW-0808">Transferase</keyword>